<evidence type="ECO:0000256" key="5">
    <source>
        <dbReference type="SAM" id="MobiDB-lite"/>
    </source>
</evidence>
<dbReference type="NCBIfam" id="TIGR00281">
    <property type="entry name" value="SMC-Scp complex subunit ScpB"/>
    <property type="match status" value="1"/>
</dbReference>
<evidence type="ECO:0000256" key="3">
    <source>
        <dbReference type="ARBA" id="ARBA00022829"/>
    </source>
</evidence>
<dbReference type="InterPro" id="IPR036390">
    <property type="entry name" value="WH_DNA-bd_sf"/>
</dbReference>
<evidence type="ECO:0000313" key="7">
    <source>
        <dbReference type="Proteomes" id="UP000094291"/>
    </source>
</evidence>
<organism evidence="6 7">
    <name type="scientific">Terasakiispira papahanaumokuakeensis</name>
    <dbReference type="NCBI Taxonomy" id="197479"/>
    <lineage>
        <taxon>Bacteria</taxon>
        <taxon>Pseudomonadati</taxon>
        <taxon>Pseudomonadota</taxon>
        <taxon>Gammaproteobacteria</taxon>
        <taxon>Oceanospirillales</taxon>
        <taxon>Terasakiispira</taxon>
    </lineage>
</organism>
<dbReference type="InterPro" id="IPR036388">
    <property type="entry name" value="WH-like_DNA-bd_sf"/>
</dbReference>
<evidence type="ECO:0000256" key="1">
    <source>
        <dbReference type="ARBA" id="ARBA00022490"/>
    </source>
</evidence>
<feature type="compositionally biased region" description="Basic and acidic residues" evidence="5">
    <location>
        <begin position="198"/>
        <end position="213"/>
    </location>
</feature>
<dbReference type="Gene3D" id="1.10.10.10">
    <property type="entry name" value="Winged helix-like DNA-binding domain superfamily/Winged helix DNA-binding domain"/>
    <property type="match status" value="2"/>
</dbReference>
<dbReference type="InterPro" id="IPR005234">
    <property type="entry name" value="ScpB_csome_segregation"/>
</dbReference>
<gene>
    <name evidence="6" type="ORF">BFW38_11865</name>
</gene>
<dbReference type="PANTHER" id="PTHR34298">
    <property type="entry name" value="SEGREGATION AND CONDENSATION PROTEIN B"/>
    <property type="match status" value="1"/>
</dbReference>
<protein>
    <submittedName>
        <fullName evidence="6">SMC-Scp complex subunit ScpB</fullName>
    </submittedName>
</protein>
<proteinExistence type="predicted"/>
<dbReference type="Pfam" id="PF04079">
    <property type="entry name" value="SMC_ScpB"/>
    <property type="match status" value="1"/>
</dbReference>
<feature type="region of interest" description="Disordered" evidence="5">
    <location>
        <begin position="178"/>
        <end position="281"/>
    </location>
</feature>
<keyword evidence="1" id="KW-0963">Cytoplasm</keyword>
<dbReference type="STRING" id="197479.BFW38_11865"/>
<evidence type="ECO:0000256" key="2">
    <source>
        <dbReference type="ARBA" id="ARBA00022618"/>
    </source>
</evidence>
<dbReference type="RefSeq" id="WP_068998967.1">
    <property type="nucleotide sequence ID" value="NZ_MDTQ01000001.1"/>
</dbReference>
<evidence type="ECO:0000256" key="4">
    <source>
        <dbReference type="ARBA" id="ARBA00023306"/>
    </source>
</evidence>
<keyword evidence="3" id="KW-0159">Chromosome partition</keyword>
<dbReference type="PANTHER" id="PTHR34298:SF2">
    <property type="entry name" value="SEGREGATION AND CONDENSATION PROTEIN B"/>
    <property type="match status" value="1"/>
</dbReference>
<feature type="compositionally biased region" description="Acidic residues" evidence="5">
    <location>
        <begin position="262"/>
        <end position="281"/>
    </location>
</feature>
<dbReference type="AlphaFoldDB" id="A0A1E2VAV3"/>
<keyword evidence="4" id="KW-0131">Cell cycle</keyword>
<name>A0A1E2VAV3_9GAMM</name>
<dbReference type="GO" id="GO:0051304">
    <property type="term" value="P:chromosome separation"/>
    <property type="evidence" value="ECO:0007669"/>
    <property type="project" value="InterPro"/>
</dbReference>
<dbReference type="OrthoDB" id="9806226at2"/>
<evidence type="ECO:0000313" key="6">
    <source>
        <dbReference type="EMBL" id="ODC04117.1"/>
    </source>
</evidence>
<keyword evidence="7" id="KW-1185">Reference proteome</keyword>
<comment type="caution">
    <text evidence="6">The sequence shown here is derived from an EMBL/GenBank/DDBJ whole genome shotgun (WGS) entry which is preliminary data.</text>
</comment>
<reference evidence="6 7" key="1">
    <citation type="submission" date="2016-08" db="EMBL/GenBank/DDBJ databases">
        <authorList>
            <person name="Seilhamer J.J."/>
        </authorList>
    </citation>
    <scope>NUCLEOTIDE SEQUENCE [LARGE SCALE GENOMIC DNA]</scope>
    <source>
        <strain evidence="6 7">PH27A</strain>
    </source>
</reference>
<accession>A0A1E2VAV3</accession>
<dbReference type="EMBL" id="MDTQ01000001">
    <property type="protein sequence ID" value="ODC04117.1"/>
    <property type="molecule type" value="Genomic_DNA"/>
</dbReference>
<dbReference type="SUPFAM" id="SSF46785">
    <property type="entry name" value="Winged helix' DNA-binding domain"/>
    <property type="match status" value="2"/>
</dbReference>
<dbReference type="Proteomes" id="UP000094291">
    <property type="component" value="Unassembled WGS sequence"/>
</dbReference>
<dbReference type="GO" id="GO:0051301">
    <property type="term" value="P:cell division"/>
    <property type="evidence" value="ECO:0007669"/>
    <property type="project" value="UniProtKB-KW"/>
</dbReference>
<keyword evidence="2" id="KW-0132">Cell division</keyword>
<sequence>MTPSGEHLEQIIEAVLLAAQRPMSVEQLFALFDEHEKPSRHDIKTALMQLSARLDASAQELVEVGSGWRLHIRSDYAAWVSRLWEEKPPRYSRALLETLALVAYRQPITRGEIEEVRGVSVSTQIIRTLEEREWIRVIGHRDVPGRPSLYATTRQFLDYFNLRTLDELPALAELPEPEAQEWEDELDRAAREQPPLSGHDEAAHDDKTEDGEATHSLSVEQERRRALGPSDDDPLLNIPMPEISSLTFAEISARFDPSSDLPESDSSDASDADDAQASDET</sequence>